<proteinExistence type="predicted"/>
<dbReference type="AlphaFoldDB" id="A0AAE6WXF2"/>
<dbReference type="SUPFAM" id="SSF48076">
    <property type="entry name" value="LigA subunit of an aromatic-ring-opening dioxygenase LigAB"/>
    <property type="match status" value="1"/>
</dbReference>
<dbReference type="InterPro" id="IPR011986">
    <property type="entry name" value="Xdiol_dOase_LigA"/>
</dbReference>
<dbReference type="EMBL" id="CP044463">
    <property type="protein sequence ID" value="QIC67877.1"/>
    <property type="molecule type" value="Genomic_DNA"/>
</dbReference>
<protein>
    <submittedName>
        <fullName evidence="2">Protocatechuate 3,4-dioxygenase</fullName>
    </submittedName>
</protein>
<evidence type="ECO:0000259" key="1">
    <source>
        <dbReference type="Pfam" id="PF07746"/>
    </source>
</evidence>
<evidence type="ECO:0000313" key="2">
    <source>
        <dbReference type="EMBL" id="QIC67877.1"/>
    </source>
</evidence>
<organism evidence="2 3">
    <name type="scientific">Acinetobacter schindleri</name>
    <dbReference type="NCBI Taxonomy" id="108981"/>
    <lineage>
        <taxon>Bacteria</taxon>
        <taxon>Pseudomonadati</taxon>
        <taxon>Pseudomonadota</taxon>
        <taxon>Gammaproteobacteria</taxon>
        <taxon>Moraxellales</taxon>
        <taxon>Moraxellaceae</taxon>
        <taxon>Acinetobacter</taxon>
    </lineage>
</organism>
<dbReference type="RefSeq" id="WP_163171837.1">
    <property type="nucleotide sequence ID" value="NZ_CP044463.1"/>
</dbReference>
<dbReference type="Proteomes" id="UP000503505">
    <property type="component" value="Chromosome"/>
</dbReference>
<dbReference type="Pfam" id="PF07746">
    <property type="entry name" value="LigA"/>
    <property type="match status" value="1"/>
</dbReference>
<accession>A0AAE6WXF2</accession>
<dbReference type="InterPro" id="IPR036622">
    <property type="entry name" value="LigA_sf"/>
</dbReference>
<feature type="domain" description="Extradiol ring-cleavage dioxygenase LigAB LigA subunit" evidence="1">
    <location>
        <begin position="28"/>
        <end position="114"/>
    </location>
</feature>
<name>A0AAE6WXF2_9GAMM</name>
<gene>
    <name evidence="2" type="ORF">FSC10_11135</name>
</gene>
<evidence type="ECO:0000313" key="3">
    <source>
        <dbReference type="Proteomes" id="UP000503505"/>
    </source>
</evidence>
<dbReference type="Gene3D" id="1.10.700.10">
    <property type="entry name" value="Dioxygenase LigAB, LigA subunit"/>
    <property type="match status" value="1"/>
</dbReference>
<sequence length="119" mass="14082">MNQQLNGIETVPGTYVFDLIVSNRNLKINTFFWYMTKLNWRERYHLNPKALMDEAGLTHDEQQMILNEDWLGLVQHGVNFFVLEKFARVAKKSNMEVYAIMRGESLEEFLKTRQVPTLK</sequence>
<reference evidence="2 3" key="1">
    <citation type="submission" date="2019-09" db="EMBL/GenBank/DDBJ databases">
        <title>Non-baumannii Acinetobacter spp. carrying blaNDM-1 isolated in China.</title>
        <authorList>
            <person name="Cui C."/>
            <person name="Chen C."/>
            <person name="Sun J."/>
            <person name="Liu Y."/>
        </authorList>
    </citation>
    <scope>NUCLEOTIDE SEQUENCE [LARGE SCALE GENOMIC DNA]</scope>
    <source>
        <strain evidence="2 3">HZE23-1</strain>
    </source>
</reference>
<dbReference type="NCBIfam" id="NF009919">
    <property type="entry name" value="PRK13379.1"/>
    <property type="match status" value="1"/>
</dbReference>